<dbReference type="InterPro" id="IPR005025">
    <property type="entry name" value="FMN_Rdtase-like_dom"/>
</dbReference>
<feature type="domain" description="NADPH-dependent FMN reductase-like" evidence="1">
    <location>
        <begin position="11"/>
        <end position="153"/>
    </location>
</feature>
<comment type="caution">
    <text evidence="2">The sequence shown here is derived from an EMBL/GenBank/DDBJ whole genome shotgun (WGS) entry which is preliminary data.</text>
</comment>
<dbReference type="EMBL" id="DXFZ01000021">
    <property type="protein sequence ID" value="HIW95168.1"/>
    <property type="molecule type" value="Genomic_DNA"/>
</dbReference>
<evidence type="ECO:0000313" key="3">
    <source>
        <dbReference type="Proteomes" id="UP000824189"/>
    </source>
</evidence>
<accession>A0A9D1RXL4</accession>
<protein>
    <submittedName>
        <fullName evidence="2">NAD(P)H-dependent oxidoreductase</fullName>
    </submittedName>
</protein>
<dbReference type="PANTHER" id="PTHR30543">
    <property type="entry name" value="CHROMATE REDUCTASE"/>
    <property type="match status" value="1"/>
</dbReference>
<dbReference type="GO" id="GO:0016491">
    <property type="term" value="F:oxidoreductase activity"/>
    <property type="evidence" value="ECO:0007669"/>
    <property type="project" value="InterPro"/>
</dbReference>
<dbReference type="SUPFAM" id="SSF52218">
    <property type="entry name" value="Flavoproteins"/>
    <property type="match status" value="1"/>
</dbReference>
<organism evidence="2 3">
    <name type="scientific">Candidatus Corynebacterium gallistercoris</name>
    <dbReference type="NCBI Taxonomy" id="2838530"/>
    <lineage>
        <taxon>Bacteria</taxon>
        <taxon>Bacillati</taxon>
        <taxon>Actinomycetota</taxon>
        <taxon>Actinomycetes</taxon>
        <taxon>Mycobacteriales</taxon>
        <taxon>Corynebacteriaceae</taxon>
        <taxon>Corynebacterium</taxon>
    </lineage>
</organism>
<name>A0A9D1RXL4_9CORY</name>
<dbReference type="AlphaFoldDB" id="A0A9D1RXL4"/>
<sequence length="187" mass="20250">MNDQDTLKHVTIGIFAGSIREGRTSIEVARWAEKELTGTEGASFTIIDLKEQDLPQLTGSVPPAAQQGDYTEPKAAQWARKIEGFDGFIFATPEYNAGIPGTMKNAFDSIYVEWGGKPVAFVGWGSDGAQTAIKHWHDVAERVGMKVVGDDLHLPFKEAFSDHQLAPTDEHTTTLHALAGAVADAAR</sequence>
<dbReference type="InterPro" id="IPR050712">
    <property type="entry name" value="NAD(P)H-dep_reductase"/>
</dbReference>
<reference evidence="2" key="1">
    <citation type="journal article" date="2021" name="PeerJ">
        <title>Extensive microbial diversity within the chicken gut microbiome revealed by metagenomics and culture.</title>
        <authorList>
            <person name="Gilroy R."/>
            <person name="Ravi A."/>
            <person name="Getino M."/>
            <person name="Pursley I."/>
            <person name="Horton D.L."/>
            <person name="Alikhan N.F."/>
            <person name="Baker D."/>
            <person name="Gharbi K."/>
            <person name="Hall N."/>
            <person name="Watson M."/>
            <person name="Adriaenssens E.M."/>
            <person name="Foster-Nyarko E."/>
            <person name="Jarju S."/>
            <person name="Secka A."/>
            <person name="Antonio M."/>
            <person name="Oren A."/>
            <person name="Chaudhuri R.R."/>
            <person name="La Ragione R."/>
            <person name="Hildebrand F."/>
            <person name="Pallen M.J."/>
        </authorList>
    </citation>
    <scope>NUCLEOTIDE SEQUENCE</scope>
    <source>
        <strain evidence="2">4376</strain>
    </source>
</reference>
<dbReference type="GO" id="GO:0005829">
    <property type="term" value="C:cytosol"/>
    <property type="evidence" value="ECO:0007669"/>
    <property type="project" value="TreeGrafter"/>
</dbReference>
<reference evidence="2" key="2">
    <citation type="submission" date="2021-04" db="EMBL/GenBank/DDBJ databases">
        <authorList>
            <person name="Gilroy R."/>
        </authorList>
    </citation>
    <scope>NUCLEOTIDE SEQUENCE</scope>
    <source>
        <strain evidence="2">4376</strain>
    </source>
</reference>
<proteinExistence type="predicted"/>
<evidence type="ECO:0000259" key="1">
    <source>
        <dbReference type="Pfam" id="PF03358"/>
    </source>
</evidence>
<dbReference type="PANTHER" id="PTHR30543:SF21">
    <property type="entry name" value="NAD(P)H-DEPENDENT FMN REDUCTASE LOT6"/>
    <property type="match status" value="1"/>
</dbReference>
<dbReference type="Proteomes" id="UP000824189">
    <property type="component" value="Unassembled WGS sequence"/>
</dbReference>
<dbReference type="InterPro" id="IPR029039">
    <property type="entry name" value="Flavoprotein-like_sf"/>
</dbReference>
<gene>
    <name evidence="2" type="ORF">H9867_01575</name>
</gene>
<evidence type="ECO:0000313" key="2">
    <source>
        <dbReference type="EMBL" id="HIW95168.1"/>
    </source>
</evidence>
<dbReference type="Gene3D" id="3.40.50.360">
    <property type="match status" value="1"/>
</dbReference>
<dbReference type="Pfam" id="PF03358">
    <property type="entry name" value="FMN_red"/>
    <property type="match status" value="1"/>
</dbReference>
<dbReference type="GO" id="GO:0010181">
    <property type="term" value="F:FMN binding"/>
    <property type="evidence" value="ECO:0007669"/>
    <property type="project" value="TreeGrafter"/>
</dbReference>